<accession>A0ABP0ECG8</accession>
<proteinExistence type="predicted"/>
<dbReference type="Pfam" id="PF00583">
    <property type="entry name" value="Acetyltransf_1"/>
    <property type="match status" value="1"/>
</dbReference>
<dbReference type="InterPro" id="IPR000182">
    <property type="entry name" value="GNAT_dom"/>
</dbReference>
<feature type="domain" description="N-acetyltransferase" evidence="1">
    <location>
        <begin position="32"/>
        <end position="218"/>
    </location>
</feature>
<dbReference type="EMBL" id="OZ004257">
    <property type="protein sequence ID" value="CAK7907469.1"/>
    <property type="molecule type" value="Genomic_DNA"/>
</dbReference>
<dbReference type="InterPro" id="IPR053013">
    <property type="entry name" value="LAT"/>
</dbReference>
<dbReference type="SUPFAM" id="SSF55729">
    <property type="entry name" value="Acyl-CoA N-acyltransferases (Nat)"/>
    <property type="match status" value="2"/>
</dbReference>
<organism evidence="2 3">
    <name type="scientific">[Candida] anglica</name>
    <dbReference type="NCBI Taxonomy" id="148631"/>
    <lineage>
        <taxon>Eukaryota</taxon>
        <taxon>Fungi</taxon>
        <taxon>Dikarya</taxon>
        <taxon>Ascomycota</taxon>
        <taxon>Saccharomycotina</taxon>
        <taxon>Pichiomycetes</taxon>
        <taxon>Debaryomycetaceae</taxon>
        <taxon>Kurtzmaniella</taxon>
    </lineage>
</organism>
<dbReference type="PROSITE" id="PS51186">
    <property type="entry name" value="GNAT"/>
    <property type="match status" value="1"/>
</dbReference>
<protein>
    <recommendedName>
        <fullName evidence="1">N-acetyltransferase domain-containing protein</fullName>
    </recommendedName>
</protein>
<evidence type="ECO:0000313" key="3">
    <source>
        <dbReference type="Proteomes" id="UP001497600"/>
    </source>
</evidence>
<dbReference type="Gene3D" id="3.40.630.30">
    <property type="match status" value="1"/>
</dbReference>
<sequence>MSTTFHTTTDTKEIIELFTLCGTEWGGLLSAEEFGKLQTQMFVQLEKQGKKPRGFYLKDIKTKEIVASVVVEHFKGFYKDIDRAIGGVNATPDPLLIGVEHVTFLRLAYVFTHKDHRGQGLAESLIKKAIEYTEEEIIKEKIETSNSNKKDNFKDMVTSHGSIDYSLAKYYLSKKYFWFLYSAVGTFYERFGFKPYPLDFYKVPIQSQKDLVEQLLHPKDQNGGKKLRLLDGKNVQDKGLIDFILQSKELEIVTELNKNISHSELSGRKSSSSLTSITDILHLTKLNTGGGGPSTAPQGLSSITENLAKLNTIDGRRRSSVIHQAVPKVAIKPDSGFFQLIAEGSVYSANNATTKQSQDVVKYSNIQGAILTNELQNKTHFIIWNEVQHDRHLIIMGMGELKSDFMGTVFDTGIGAGSGMSKRRGSSFTGLNDLGGYNFQDLDILLSTAGYIGSKRKGNNESTIFVSVNDLPTNIPTTVLHDYFLNYLNNQHGEVIKERVEFYQDAEEKLGILPMLKRFGNNSHEFELDWISNCMWSWG</sequence>
<dbReference type="CDD" id="cd04301">
    <property type="entry name" value="NAT_SF"/>
    <property type="match status" value="1"/>
</dbReference>
<dbReference type="InterPro" id="IPR016181">
    <property type="entry name" value="Acyl_CoA_acyltransferase"/>
</dbReference>
<gene>
    <name evidence="2" type="ORF">CAAN4_E05622</name>
</gene>
<dbReference type="PANTHER" id="PTHR34815">
    <property type="entry name" value="LYSINE ACETYLTRANSFERASE"/>
    <property type="match status" value="1"/>
</dbReference>
<dbReference type="PANTHER" id="PTHR34815:SF2">
    <property type="entry name" value="N-ACETYLTRANSFERASE DOMAIN-CONTAINING PROTEIN"/>
    <property type="match status" value="1"/>
</dbReference>
<keyword evidence="3" id="KW-1185">Reference proteome</keyword>
<dbReference type="Proteomes" id="UP001497600">
    <property type="component" value="Chromosome E"/>
</dbReference>
<evidence type="ECO:0000313" key="2">
    <source>
        <dbReference type="EMBL" id="CAK7907469.1"/>
    </source>
</evidence>
<evidence type="ECO:0000259" key="1">
    <source>
        <dbReference type="PROSITE" id="PS51186"/>
    </source>
</evidence>
<reference evidence="2 3" key="1">
    <citation type="submission" date="2024-01" db="EMBL/GenBank/DDBJ databases">
        <authorList>
            <consortium name="Genoscope - CEA"/>
            <person name="William W."/>
        </authorList>
    </citation>
    <scope>NUCLEOTIDE SEQUENCE [LARGE SCALE GENOMIC DNA]</scope>
    <source>
        <strain evidence="2 3">29B2s-10</strain>
    </source>
</reference>
<name>A0ABP0ECG8_9ASCO</name>